<dbReference type="SUPFAM" id="SSF50249">
    <property type="entry name" value="Nucleic acid-binding proteins"/>
    <property type="match status" value="1"/>
</dbReference>
<gene>
    <name evidence="7" type="ORF">BED47_14440</name>
</gene>
<comment type="similarity">
    <text evidence="4">Belongs to the class I-like SAM-binding methyltransferase superfamily. RNA M5U methyltransferase family.</text>
</comment>
<dbReference type="InterPro" id="IPR030390">
    <property type="entry name" value="MeTrfase_TrmA_AS"/>
</dbReference>
<dbReference type="PROSITE" id="PS50926">
    <property type="entry name" value="TRAM"/>
    <property type="match status" value="1"/>
</dbReference>
<dbReference type="Pfam" id="PF05958">
    <property type="entry name" value="tRNA_U5-meth_tr"/>
    <property type="match status" value="1"/>
</dbReference>
<evidence type="ECO:0000256" key="3">
    <source>
        <dbReference type="ARBA" id="ARBA00022691"/>
    </source>
</evidence>
<evidence type="ECO:0000256" key="4">
    <source>
        <dbReference type="PROSITE-ProRule" id="PRU01024"/>
    </source>
</evidence>
<dbReference type="PROSITE" id="PS01231">
    <property type="entry name" value="TRMA_2"/>
    <property type="match status" value="1"/>
</dbReference>
<comment type="caution">
    <text evidence="7">The sequence shown here is derived from an EMBL/GenBank/DDBJ whole genome shotgun (WGS) entry which is preliminary data.</text>
</comment>
<proteinExistence type="inferred from homology"/>
<feature type="binding site" evidence="4">
    <location>
        <position position="342"/>
    </location>
    <ligand>
        <name>S-adenosyl-L-methionine</name>
        <dbReference type="ChEBI" id="CHEBI:59789"/>
    </ligand>
</feature>
<dbReference type="NCBIfam" id="TIGR00479">
    <property type="entry name" value="rumA"/>
    <property type="match status" value="1"/>
</dbReference>
<feature type="active site" description="Nucleophile" evidence="4">
    <location>
        <position position="417"/>
    </location>
</feature>
<dbReference type="SUPFAM" id="SSF53335">
    <property type="entry name" value="S-adenosyl-L-methionine-dependent methyltransferases"/>
    <property type="match status" value="1"/>
</dbReference>
<dbReference type="Gene3D" id="3.40.50.150">
    <property type="entry name" value="Vaccinia Virus protein VP39"/>
    <property type="match status" value="1"/>
</dbReference>
<dbReference type="InterPro" id="IPR012340">
    <property type="entry name" value="NA-bd_OB-fold"/>
</dbReference>
<evidence type="ECO:0000313" key="8">
    <source>
        <dbReference type="Proteomes" id="UP000094580"/>
    </source>
</evidence>
<evidence type="ECO:0000256" key="5">
    <source>
        <dbReference type="PROSITE-ProRule" id="PRU10015"/>
    </source>
</evidence>
<dbReference type="Gene3D" id="2.40.50.140">
    <property type="entry name" value="Nucleic acid-binding proteins"/>
    <property type="match status" value="1"/>
</dbReference>
<dbReference type="InterPro" id="IPR010280">
    <property type="entry name" value="U5_MeTrfase_fam"/>
</dbReference>
<dbReference type="Proteomes" id="UP000094580">
    <property type="component" value="Unassembled WGS sequence"/>
</dbReference>
<evidence type="ECO:0000259" key="6">
    <source>
        <dbReference type="PROSITE" id="PS50926"/>
    </source>
</evidence>
<feature type="binding site" evidence="4">
    <location>
        <position position="321"/>
    </location>
    <ligand>
        <name>S-adenosyl-L-methionine</name>
        <dbReference type="ChEBI" id="CHEBI:59789"/>
    </ligand>
</feature>
<evidence type="ECO:0000256" key="2">
    <source>
        <dbReference type="ARBA" id="ARBA00022679"/>
    </source>
</evidence>
<dbReference type="PANTHER" id="PTHR11061:SF45">
    <property type="match status" value="1"/>
</dbReference>
<dbReference type="InterPro" id="IPR002792">
    <property type="entry name" value="TRAM_dom"/>
</dbReference>
<evidence type="ECO:0000313" key="7">
    <source>
        <dbReference type="EMBL" id="ODG90058.1"/>
    </source>
</evidence>
<dbReference type="PROSITE" id="PS01230">
    <property type="entry name" value="TRMA_1"/>
    <property type="match status" value="1"/>
</dbReference>
<feature type="binding site" evidence="4">
    <location>
        <position position="292"/>
    </location>
    <ligand>
        <name>S-adenosyl-L-methionine</name>
        <dbReference type="ChEBI" id="CHEBI:59789"/>
    </ligand>
</feature>
<dbReference type="RefSeq" id="WP_069035387.1">
    <property type="nucleotide sequence ID" value="NZ_MDKC01000036.1"/>
</dbReference>
<dbReference type="InterPro" id="IPR030391">
    <property type="entry name" value="MeTrfase_TrmA_CS"/>
</dbReference>
<reference evidence="7 8" key="1">
    <citation type="submission" date="2016-07" db="EMBL/GenBank/DDBJ databases">
        <authorList>
            <person name="Townsley L."/>
            <person name="Shank E.A."/>
        </authorList>
    </citation>
    <scope>NUCLEOTIDE SEQUENCE [LARGE SCALE GENOMIC DNA]</scope>
    <source>
        <strain evidence="7 8">CH01</strain>
    </source>
</reference>
<protein>
    <submittedName>
        <fullName evidence="7">23S rRNA (Uracil-5-)-methyltransferase RumA</fullName>
    </submittedName>
</protein>
<dbReference type="CDD" id="cd02440">
    <property type="entry name" value="AdoMet_MTases"/>
    <property type="match status" value="1"/>
</dbReference>
<feature type="active site" evidence="5">
    <location>
        <position position="417"/>
    </location>
</feature>
<organism evidence="7 8">
    <name type="scientific">Gottfriedia luciferensis</name>
    <dbReference type="NCBI Taxonomy" id="178774"/>
    <lineage>
        <taxon>Bacteria</taxon>
        <taxon>Bacillati</taxon>
        <taxon>Bacillota</taxon>
        <taxon>Bacilli</taxon>
        <taxon>Bacillales</taxon>
        <taxon>Bacillaceae</taxon>
        <taxon>Gottfriedia</taxon>
    </lineage>
</organism>
<keyword evidence="3 4" id="KW-0949">S-adenosyl-L-methionine</keyword>
<evidence type="ECO:0000256" key="1">
    <source>
        <dbReference type="ARBA" id="ARBA00022603"/>
    </source>
</evidence>
<dbReference type="Gene3D" id="2.40.50.1070">
    <property type="match status" value="1"/>
</dbReference>
<dbReference type="PROSITE" id="PS51687">
    <property type="entry name" value="SAM_MT_RNA_M5U"/>
    <property type="match status" value="1"/>
</dbReference>
<sequence length="460" mass="51712">MSNQLENKLEVGQSFPITIKRIGINGEGVGYFKRQVVFIKGALPGEEVVAEVTNVRNGFAEGKIQRIRKASPDRVEPTCKIYEKCGGCQIQHASYEGQLRYKRDIVIQAMEKYAKDLLEKTPIKETIGMENPWNYRNKSQLQAGLEKNKIIAGLYTQNSHNVVDIGHCPIQHEDLNKITGKVKKILTRLNIPVYNERKNKGVIRTIVARVGLRTGQIQLVLVTGTKDFPQKNELISEIKKRIPEVTSLMQNINNQMTSVIFGRETVYLSGEEVIEEKLGDLSFELSARAFFQLNPEQTVKLYDEVKKAAALTGTEKVVDAYCGVGTIGLWLAKDAKEVRGMDVTKEAIIDAKTNALSHGFTNTHYEAGKAEQVLPKWLNEGWKPDVIITDPPRTGCDEEFLNTVLKIKPKKLVYVSCNPSTLARDLKVLSKNYDVKYLQPVDMFPHTAHVECVAQLTLKL</sequence>
<keyword evidence="8" id="KW-1185">Reference proteome</keyword>
<feature type="binding site" evidence="4">
    <location>
        <position position="390"/>
    </location>
    <ligand>
        <name>S-adenosyl-L-methionine</name>
        <dbReference type="ChEBI" id="CHEBI:59789"/>
    </ligand>
</feature>
<keyword evidence="2 4" id="KW-0808">Transferase</keyword>
<dbReference type="InterPro" id="IPR029063">
    <property type="entry name" value="SAM-dependent_MTases_sf"/>
</dbReference>
<name>A0ABX2ZK55_9BACI</name>
<keyword evidence="1 4" id="KW-0489">Methyltransferase</keyword>
<dbReference type="PANTHER" id="PTHR11061">
    <property type="entry name" value="RNA M5U METHYLTRANSFERASE"/>
    <property type="match status" value="1"/>
</dbReference>
<dbReference type="EMBL" id="MDKC01000036">
    <property type="protein sequence ID" value="ODG90058.1"/>
    <property type="molecule type" value="Genomic_DNA"/>
</dbReference>
<feature type="domain" description="TRAM" evidence="6">
    <location>
        <begin position="8"/>
        <end position="66"/>
    </location>
</feature>
<accession>A0ABX2ZK55</accession>
<dbReference type="Pfam" id="PF01938">
    <property type="entry name" value="TRAM"/>
    <property type="match status" value="1"/>
</dbReference>